<name>A0A644X653_9ZZZZ</name>
<keyword evidence="7" id="KW-0067">ATP-binding</keyword>
<dbReference type="InterPro" id="IPR027417">
    <property type="entry name" value="P-loop_NTPase"/>
</dbReference>
<dbReference type="InterPro" id="IPR000212">
    <property type="entry name" value="DNA_helicase_UvrD/REP"/>
</dbReference>
<evidence type="ECO:0000259" key="15">
    <source>
        <dbReference type="PROSITE" id="PS51217"/>
    </source>
</evidence>
<keyword evidence="1" id="KW-0540">Nuclease</keyword>
<dbReference type="Pfam" id="PF12705">
    <property type="entry name" value="PDDEXK_1"/>
    <property type="match status" value="1"/>
</dbReference>
<dbReference type="GO" id="GO:0005829">
    <property type="term" value="C:cytosol"/>
    <property type="evidence" value="ECO:0007669"/>
    <property type="project" value="TreeGrafter"/>
</dbReference>
<evidence type="ECO:0000256" key="1">
    <source>
        <dbReference type="ARBA" id="ARBA00022722"/>
    </source>
</evidence>
<dbReference type="GO" id="GO:0000725">
    <property type="term" value="P:recombinational repair"/>
    <property type="evidence" value="ECO:0007669"/>
    <property type="project" value="TreeGrafter"/>
</dbReference>
<evidence type="ECO:0000256" key="10">
    <source>
        <dbReference type="ARBA" id="ARBA00023235"/>
    </source>
</evidence>
<dbReference type="GO" id="GO:0003677">
    <property type="term" value="F:DNA binding"/>
    <property type="evidence" value="ECO:0007669"/>
    <property type="project" value="UniProtKB-KW"/>
</dbReference>
<dbReference type="PANTHER" id="PTHR11070">
    <property type="entry name" value="UVRD / RECB / PCRA DNA HELICASE FAMILY MEMBER"/>
    <property type="match status" value="1"/>
</dbReference>
<dbReference type="Gene3D" id="3.90.320.10">
    <property type="match status" value="1"/>
</dbReference>
<dbReference type="GO" id="GO:0016887">
    <property type="term" value="F:ATP hydrolysis activity"/>
    <property type="evidence" value="ECO:0007669"/>
    <property type="project" value="RHEA"/>
</dbReference>
<dbReference type="GO" id="GO:0004527">
    <property type="term" value="F:exonuclease activity"/>
    <property type="evidence" value="ECO:0007669"/>
    <property type="project" value="UniProtKB-KW"/>
</dbReference>
<dbReference type="GO" id="GO:0033202">
    <property type="term" value="C:DNA helicase complex"/>
    <property type="evidence" value="ECO:0007669"/>
    <property type="project" value="TreeGrafter"/>
</dbReference>
<dbReference type="CDD" id="cd17932">
    <property type="entry name" value="DEXQc_UvrD"/>
    <property type="match status" value="1"/>
</dbReference>
<feature type="domain" description="UvrD-like helicase C-terminal" evidence="15">
    <location>
        <begin position="470"/>
        <end position="752"/>
    </location>
</feature>
<dbReference type="NCBIfam" id="TIGR02785">
    <property type="entry name" value="addA_Gpos"/>
    <property type="match status" value="1"/>
</dbReference>
<sequence length="1126" mass="125611">MRFTNEQQEAIQAEGNVIVSAAAGAGKTAVLTERVVSRVALGSPIDSMLVLTFTRAAASEMKTRIVDRLNKLADESTDPEQVRYLRRQARNVDSAYISTIHAFCARVLRRHYHAVGLPAQSRTADEMESAALMEIVRDELLTELAAGEDADYHTLLACFGGEQQAWDAVMQTFRFTRAEADPSAWLDENSARYQSESALTRLLDDAVDYCKHEVRLMMEPILRAKDSLSPDWASVISVLDGDLSRYRALALCKSYDEYREALNSIEYDTMRFPKGTSDEEKDPIKDARQLGKDLIKAQKERFLRFRAEALSALKRSGEAIAALSSVVKKLEAAYTAAKRASALQDYDDLEHLTLEALKQEPIAREYRERFHWIAVDEYQDSNRVQEAILRRISRGNNLFFVGDVKQSIYRFRQAEPGLFLEKLASFSGGAGSRVDLTRNFRSSREVLSCVNETFSAILSTEAGDIEYDSRARLACGGDPPPGGAELHLIRKNRVEVDGEEDALEDAADMEVEARLIADRIRRMMESETYTDAKTGQQRDYRYADFALLLRASTDAQVAAQTLAQCGVPSYAQSSGGYFDAVEVQIFRNLLRVIDNRRQDVPLISVLCSSVGGFTFEELAEIRKEHRSGSFFEAFEAYCSFDSALGRRAKEFFSRLDRWRSESRLISVEELTGLLLDQTGFYEEMGAGPNGAQRQANLNALLDKAHAFEVSGSRGVWNFLRQLDLAENTASVGAAQTVTADVVRILTIHKSKGLEFPVVFVAGLGKRFNTQDARNTLLLHAGGGIALRFIDRGEGNTGRVKRDTIARQILAQRAKTEQTGEELRVLYVAMTRAQQKLIMTACVSNPEAKLKSAPERPAAWNVLKSSSPVQWLMMGPRRELQTAVHEREAWLSSAEQRVAAELPPVDAETLRSIEAKLNWEYEFPQAVKLGAKASVSRIGREETYQPDFHLPAFLGAKQSAVFAGTATHAAMQYLPQEGLPTPDALEAYLESLAASGRLTQEQADAVDREAMLWFVKTPLFMRMQSSARLERELAFSYAVDASVLYEVDSDERVLLQGVMDACFVENGVWTILDYKTDRVRPGESAEQAAQRHALQLSLYALALEALTKLPVKEKLVVMLSHRAVIAV</sequence>
<evidence type="ECO:0000256" key="8">
    <source>
        <dbReference type="ARBA" id="ARBA00023125"/>
    </source>
</evidence>
<dbReference type="PANTHER" id="PTHR11070:SF48">
    <property type="entry name" value="ATP-DEPENDENT HELICASE_NUCLEASE SUBUNIT A"/>
    <property type="match status" value="1"/>
</dbReference>
<comment type="catalytic activity">
    <reaction evidence="13">
        <text>ATP + H2O = ADP + phosphate + H(+)</text>
        <dbReference type="Rhea" id="RHEA:13065"/>
        <dbReference type="ChEBI" id="CHEBI:15377"/>
        <dbReference type="ChEBI" id="CHEBI:15378"/>
        <dbReference type="ChEBI" id="CHEBI:30616"/>
        <dbReference type="ChEBI" id="CHEBI:43474"/>
        <dbReference type="ChEBI" id="CHEBI:456216"/>
        <dbReference type="EC" id="5.6.2.4"/>
    </reaction>
</comment>
<keyword evidence="2" id="KW-0547">Nucleotide-binding</keyword>
<evidence type="ECO:0000256" key="9">
    <source>
        <dbReference type="ARBA" id="ARBA00023204"/>
    </source>
</evidence>
<evidence type="ECO:0000256" key="2">
    <source>
        <dbReference type="ARBA" id="ARBA00022741"/>
    </source>
</evidence>
<dbReference type="AlphaFoldDB" id="A0A644X653"/>
<keyword evidence="9" id="KW-0234">DNA repair</keyword>
<dbReference type="SUPFAM" id="SSF52980">
    <property type="entry name" value="Restriction endonuclease-like"/>
    <property type="match status" value="1"/>
</dbReference>
<gene>
    <name evidence="16" type="primary">addA_12</name>
    <name evidence="16" type="ORF">SDC9_57996</name>
</gene>
<dbReference type="InterPro" id="IPR014152">
    <property type="entry name" value="AddA"/>
</dbReference>
<reference evidence="16" key="1">
    <citation type="submission" date="2019-08" db="EMBL/GenBank/DDBJ databases">
        <authorList>
            <person name="Kucharzyk K."/>
            <person name="Murdoch R.W."/>
            <person name="Higgins S."/>
            <person name="Loffler F."/>
        </authorList>
    </citation>
    <scope>NUCLEOTIDE SEQUENCE</scope>
</reference>
<evidence type="ECO:0000256" key="13">
    <source>
        <dbReference type="ARBA" id="ARBA00048988"/>
    </source>
</evidence>
<evidence type="ECO:0000259" key="14">
    <source>
        <dbReference type="PROSITE" id="PS51198"/>
    </source>
</evidence>
<feature type="domain" description="UvrD-like helicase ATP-binding" evidence="14">
    <location>
        <begin position="1"/>
        <end position="443"/>
    </location>
</feature>
<comment type="catalytic activity">
    <reaction evidence="11">
        <text>Couples ATP hydrolysis with the unwinding of duplex DNA by translocating in the 3'-5' direction.</text>
        <dbReference type="EC" id="5.6.2.4"/>
    </reaction>
</comment>
<organism evidence="16">
    <name type="scientific">bioreactor metagenome</name>
    <dbReference type="NCBI Taxonomy" id="1076179"/>
    <lineage>
        <taxon>unclassified sequences</taxon>
        <taxon>metagenomes</taxon>
        <taxon>ecological metagenomes</taxon>
    </lineage>
</organism>
<dbReference type="InterPro" id="IPR011335">
    <property type="entry name" value="Restrct_endonuc-II-like"/>
</dbReference>
<dbReference type="PROSITE" id="PS51198">
    <property type="entry name" value="UVRD_HELICASE_ATP_BIND"/>
    <property type="match status" value="1"/>
</dbReference>
<accession>A0A644X653</accession>
<evidence type="ECO:0000256" key="7">
    <source>
        <dbReference type="ARBA" id="ARBA00022840"/>
    </source>
</evidence>
<dbReference type="Gene3D" id="3.40.50.300">
    <property type="entry name" value="P-loop containing nucleotide triphosphate hydrolases"/>
    <property type="match status" value="4"/>
</dbReference>
<evidence type="ECO:0000256" key="12">
    <source>
        <dbReference type="ARBA" id="ARBA00034808"/>
    </source>
</evidence>
<protein>
    <recommendedName>
        <fullName evidence="12">DNA 3'-5' helicase</fullName>
        <ecNumber evidence="12">5.6.2.4</ecNumber>
    </recommendedName>
</protein>
<dbReference type="EC" id="5.6.2.4" evidence="12"/>
<keyword evidence="6" id="KW-0269">Exonuclease</keyword>
<keyword evidence="8" id="KW-0238">DNA-binding</keyword>
<dbReference type="GO" id="GO:0005524">
    <property type="term" value="F:ATP binding"/>
    <property type="evidence" value="ECO:0007669"/>
    <property type="project" value="UniProtKB-KW"/>
</dbReference>
<dbReference type="PROSITE" id="PS51217">
    <property type="entry name" value="UVRD_HELICASE_CTER"/>
    <property type="match status" value="1"/>
</dbReference>
<evidence type="ECO:0000313" key="16">
    <source>
        <dbReference type="EMBL" id="MPM11646.1"/>
    </source>
</evidence>
<dbReference type="InterPro" id="IPR014017">
    <property type="entry name" value="DNA_helicase_UvrD-like_C"/>
</dbReference>
<dbReference type="InterPro" id="IPR038726">
    <property type="entry name" value="PDDEXK_AddAB-type"/>
</dbReference>
<dbReference type="EMBL" id="VSSQ01001858">
    <property type="protein sequence ID" value="MPM11646.1"/>
    <property type="molecule type" value="Genomic_DNA"/>
</dbReference>
<evidence type="ECO:0000256" key="3">
    <source>
        <dbReference type="ARBA" id="ARBA00022763"/>
    </source>
</evidence>
<dbReference type="InterPro" id="IPR014016">
    <property type="entry name" value="UvrD-like_ATP-bd"/>
</dbReference>
<keyword evidence="4 16" id="KW-0378">Hydrolase</keyword>
<dbReference type="Pfam" id="PF00580">
    <property type="entry name" value="UvrD-helicase"/>
    <property type="match status" value="1"/>
</dbReference>
<keyword evidence="5 16" id="KW-0347">Helicase</keyword>
<evidence type="ECO:0000256" key="6">
    <source>
        <dbReference type="ARBA" id="ARBA00022839"/>
    </source>
</evidence>
<keyword evidence="3" id="KW-0227">DNA damage</keyword>
<proteinExistence type="predicted"/>
<comment type="caution">
    <text evidence="16">The sequence shown here is derived from an EMBL/GenBank/DDBJ whole genome shotgun (WGS) entry which is preliminary data.</text>
</comment>
<dbReference type="GO" id="GO:0006302">
    <property type="term" value="P:double-strand break repair"/>
    <property type="evidence" value="ECO:0007669"/>
    <property type="project" value="InterPro"/>
</dbReference>
<dbReference type="Pfam" id="PF13361">
    <property type="entry name" value="UvrD_C"/>
    <property type="match status" value="2"/>
</dbReference>
<evidence type="ECO:0000256" key="5">
    <source>
        <dbReference type="ARBA" id="ARBA00022806"/>
    </source>
</evidence>
<dbReference type="SUPFAM" id="SSF52540">
    <property type="entry name" value="P-loop containing nucleoside triphosphate hydrolases"/>
    <property type="match status" value="1"/>
</dbReference>
<dbReference type="GO" id="GO:0043138">
    <property type="term" value="F:3'-5' DNA helicase activity"/>
    <property type="evidence" value="ECO:0007669"/>
    <property type="project" value="UniProtKB-EC"/>
</dbReference>
<keyword evidence="10" id="KW-0413">Isomerase</keyword>
<evidence type="ECO:0000256" key="4">
    <source>
        <dbReference type="ARBA" id="ARBA00022801"/>
    </source>
</evidence>
<dbReference type="InterPro" id="IPR011604">
    <property type="entry name" value="PDDEXK-like_dom_sf"/>
</dbReference>
<evidence type="ECO:0000256" key="11">
    <source>
        <dbReference type="ARBA" id="ARBA00034617"/>
    </source>
</evidence>